<gene>
    <name evidence="3" type="ORF">I2501_30690</name>
</gene>
<evidence type="ECO:0000313" key="3">
    <source>
        <dbReference type="EMBL" id="MBF9072400.1"/>
    </source>
</evidence>
<evidence type="ECO:0000256" key="2">
    <source>
        <dbReference type="SAM" id="SignalP"/>
    </source>
</evidence>
<feature type="signal peptide" evidence="2">
    <location>
        <begin position="1"/>
        <end position="22"/>
    </location>
</feature>
<feature type="chain" id="PRO_5037495918" description="Sortase" evidence="2">
    <location>
        <begin position="23"/>
        <end position="225"/>
    </location>
</feature>
<sequence>MAAILRTAFACAALLLPVAAHAAVAGEPGGGDAGGTALVTVGESVAPGGTLRIAPPTVLQTLTVDPAETRPGGTVDLRTFADCGGVATGQVSSPAFAAPVGLALAADGGLYAEARIAPDAAPGTYLVHEVCSGRPVAAGQVAVARLGAPATGGGWGASAKSRLRDMPRTSSAASWSSSTTSADVAGSASGTGLGTFGDGAVGILLTAGAVYSVVVLRRRVTSADA</sequence>
<comment type="caution">
    <text evidence="3">The sequence shown here is derived from an EMBL/GenBank/DDBJ whole genome shotgun (WGS) entry which is preliminary data.</text>
</comment>
<feature type="region of interest" description="Disordered" evidence="1">
    <location>
        <begin position="151"/>
        <end position="182"/>
    </location>
</feature>
<dbReference type="AlphaFoldDB" id="A0A931B716"/>
<dbReference type="RefSeq" id="WP_196197567.1">
    <property type="nucleotide sequence ID" value="NZ_JADPRT010000016.1"/>
</dbReference>
<organism evidence="3 4">
    <name type="scientific">Streptacidiphilus fuscans</name>
    <dbReference type="NCBI Taxonomy" id="2789292"/>
    <lineage>
        <taxon>Bacteria</taxon>
        <taxon>Bacillati</taxon>
        <taxon>Actinomycetota</taxon>
        <taxon>Actinomycetes</taxon>
        <taxon>Kitasatosporales</taxon>
        <taxon>Streptomycetaceae</taxon>
        <taxon>Streptacidiphilus</taxon>
    </lineage>
</organism>
<accession>A0A931B716</accession>
<evidence type="ECO:0000256" key="1">
    <source>
        <dbReference type="SAM" id="MobiDB-lite"/>
    </source>
</evidence>
<evidence type="ECO:0000313" key="4">
    <source>
        <dbReference type="Proteomes" id="UP000657385"/>
    </source>
</evidence>
<protein>
    <recommendedName>
        <fullName evidence="5">Sortase</fullName>
    </recommendedName>
</protein>
<keyword evidence="4" id="KW-1185">Reference proteome</keyword>
<keyword evidence="2" id="KW-0732">Signal</keyword>
<dbReference type="Proteomes" id="UP000657385">
    <property type="component" value="Unassembled WGS sequence"/>
</dbReference>
<dbReference type="EMBL" id="JADPRT010000016">
    <property type="protein sequence ID" value="MBF9072400.1"/>
    <property type="molecule type" value="Genomic_DNA"/>
</dbReference>
<evidence type="ECO:0008006" key="5">
    <source>
        <dbReference type="Google" id="ProtNLM"/>
    </source>
</evidence>
<name>A0A931B716_9ACTN</name>
<reference evidence="3" key="1">
    <citation type="submission" date="2020-11" db="EMBL/GenBank/DDBJ databases">
        <title>Isolation and identification of active actinomycetes.</title>
        <authorList>
            <person name="Yu B."/>
        </authorList>
    </citation>
    <scope>NUCLEOTIDE SEQUENCE</scope>
    <source>
        <strain evidence="3">NEAU-YB345</strain>
    </source>
</reference>
<proteinExistence type="predicted"/>
<feature type="compositionally biased region" description="Low complexity" evidence="1">
    <location>
        <begin position="169"/>
        <end position="182"/>
    </location>
</feature>